<organism evidence="12 13">
    <name type="scientific">Actinomyces capricornis</name>
    <dbReference type="NCBI Taxonomy" id="2755559"/>
    <lineage>
        <taxon>Bacteria</taxon>
        <taxon>Bacillati</taxon>
        <taxon>Actinomycetota</taxon>
        <taxon>Actinomycetes</taxon>
        <taxon>Actinomycetales</taxon>
        <taxon>Actinomycetaceae</taxon>
        <taxon>Actinomyces</taxon>
    </lineage>
</organism>
<keyword evidence="6" id="KW-0418">Kinase</keyword>
<comment type="pathway">
    <text evidence="2">Cofactor biosynthesis; tetrahydrofolate biosynthesis; 2-amino-4-hydroxy-6-hydroxymethyl-7,8-dihydropteridine diphosphate from 7,8-dihydroneopterin triphosphate: step 4/4.</text>
</comment>
<dbReference type="InterPro" id="IPR035907">
    <property type="entry name" value="Hppk_sf"/>
</dbReference>
<keyword evidence="13" id="KW-1185">Reference proteome</keyword>
<name>A0ABM7UL66_9ACTO</name>
<dbReference type="PANTHER" id="PTHR43071:SF1">
    <property type="entry name" value="2-AMINO-4-HYDROXY-6-HYDROXYMETHYLDIHYDROPTERIDINE PYROPHOSPHOKINASE"/>
    <property type="match status" value="1"/>
</dbReference>
<keyword evidence="5" id="KW-0547">Nucleotide-binding</keyword>
<feature type="compositionally biased region" description="Basic and acidic residues" evidence="10">
    <location>
        <begin position="145"/>
        <end position="163"/>
    </location>
</feature>
<feature type="compositionally biased region" description="Low complexity" evidence="10">
    <location>
        <begin position="207"/>
        <end position="218"/>
    </location>
</feature>
<feature type="region of interest" description="Disordered" evidence="10">
    <location>
        <begin position="129"/>
        <end position="265"/>
    </location>
</feature>
<dbReference type="EC" id="4.1.2.25" evidence="9"/>
<keyword evidence="9" id="KW-0456">Lyase</keyword>
<keyword evidence="7" id="KW-0067">ATP-binding</keyword>
<protein>
    <recommendedName>
        <fullName evidence="9">Bifunctional folate synthesis protein</fullName>
    </recommendedName>
    <domain>
        <recommendedName>
            <fullName evidence="9">Dihydroneopterin aldolase</fullName>
            <shortName evidence="9">DHNA</shortName>
            <ecNumber evidence="9">4.1.2.25</ecNumber>
        </recommendedName>
        <alternativeName>
            <fullName evidence="9">7,8-dihydroneopterin aldolase</fullName>
        </alternativeName>
    </domain>
    <domain>
        <recommendedName>
            <fullName evidence="9">2-amino-4-hydroxy-6-hydroxymethyldihydropteridine pyrophosphokinase</fullName>
            <ecNumber evidence="9">2.7.6.3</ecNumber>
        </recommendedName>
        <alternativeName>
            <fullName evidence="9">6-hydroxymethyl-7,8-dihydropterin pyrophosphokinase</fullName>
            <shortName evidence="9">PPPK</shortName>
        </alternativeName>
        <alternativeName>
            <fullName evidence="9">7,8-dihydro-6-hydroxymethylpterin pyrophosphokinase</fullName>
            <shortName evidence="9">HPPK</shortName>
        </alternativeName>
    </domain>
</protein>
<accession>A0ABM7UL66</accession>
<evidence type="ECO:0000256" key="4">
    <source>
        <dbReference type="ARBA" id="ARBA00022679"/>
    </source>
</evidence>
<dbReference type="Pfam" id="PF01288">
    <property type="entry name" value="HPPK"/>
    <property type="match status" value="1"/>
</dbReference>
<feature type="compositionally biased region" description="Low complexity" evidence="10">
    <location>
        <begin position="428"/>
        <end position="461"/>
    </location>
</feature>
<evidence type="ECO:0000256" key="3">
    <source>
        <dbReference type="ARBA" id="ARBA00009640"/>
    </source>
</evidence>
<comment type="catalytic activity">
    <reaction evidence="1">
        <text>6-hydroxymethyl-7,8-dihydropterin + ATP = (7,8-dihydropterin-6-yl)methyl diphosphate + AMP + H(+)</text>
        <dbReference type="Rhea" id="RHEA:11412"/>
        <dbReference type="ChEBI" id="CHEBI:15378"/>
        <dbReference type="ChEBI" id="CHEBI:30616"/>
        <dbReference type="ChEBI" id="CHEBI:44841"/>
        <dbReference type="ChEBI" id="CHEBI:72950"/>
        <dbReference type="ChEBI" id="CHEBI:456215"/>
        <dbReference type="EC" id="2.7.6.3"/>
    </reaction>
</comment>
<dbReference type="InterPro" id="IPR006156">
    <property type="entry name" value="Dihydroneopterin_aldolase"/>
</dbReference>
<feature type="compositionally biased region" description="Low complexity" evidence="10">
    <location>
        <begin position="384"/>
        <end position="408"/>
    </location>
</feature>
<sequence>MSTTLNATTDRIRLVGLSARGHHGVLPFEREEGQLFTVDVTLDLGARGTAVAAVTDSLDDAVDYSSVANAVVTVIEGEPVSLLEALADRIAERVLAYPRVLAAEITVHKPQAPLDVAFEDVAMTIYRTSESAGQSSGAHAAEPAEAEHAPAEPRRFTSHRAEPAEPETAAALGVGALPLQSAPPPADEAPASDPWGPDQWMSEADEAGAPAPGASAQDLLGLGESETDQASRRSPEAGPEHGGAPLLGPTDGAGPRVEPLGGFEPVSAVDAVEAVDGAAGAHAPEAPTAVSPEAAPVESLPTGLPVQLPGEGRHRAEPSSDTAVGSADEPAAPHSAGLAEAPEPVAESFAGQAGAYSTGSADPVEGGQETPGVEPAPLPYGESEPVAAEPEAPAPAPEADLPLAEAPDSAQASFGLTDGPLVDGGHQVDGAVGGAAAPGPLSPALAPSPADLPETAAEPVEAPAPLPTTAPADPLEQRPGRPVGAVFALGANAGHVLVTLRAAVRSLKATEGIEVLQVGPLARTVAVVPEGGERQPDYLNTVVTVLTTLSPRELLAVCQALESEAGRVRTQHWGPRTLDVDLVTVEGVDSQDPELTLPHAHAHERAFVLVPWSQADPFAELGGRTVTELAEQAPDRSGLRWLAFDWLDTDNIPEKPTGPYVAPPVVDEDPEPVEQVFNATRNEQSVIDAELAAEYLAGIGELPPQDAQNPQDAPAVQQAQDHHGQQGAPEAAAPAGGAPQAGALPDVEPAGLEADNPFAAASFGTDYAVPVDAAQVPGQTPGPDQSQGQAPEPQAPDQFPVPQVGEEDSWEAPLQWNEVIGGTDGMGPRQGS</sequence>
<evidence type="ECO:0000256" key="9">
    <source>
        <dbReference type="RuleBase" id="RU362079"/>
    </source>
</evidence>
<dbReference type="NCBIfam" id="TIGR00526">
    <property type="entry name" value="folB_dom"/>
    <property type="match status" value="1"/>
</dbReference>
<dbReference type="PANTHER" id="PTHR43071">
    <property type="entry name" value="2-AMINO-4-HYDROXY-6-HYDROXYMETHYLDIHYDROPTERIDINE PYROPHOSPHOKINASE"/>
    <property type="match status" value="1"/>
</dbReference>
<evidence type="ECO:0000256" key="2">
    <source>
        <dbReference type="ARBA" id="ARBA00005051"/>
    </source>
</evidence>
<evidence type="ECO:0000313" key="12">
    <source>
        <dbReference type="EMBL" id="BDA64733.1"/>
    </source>
</evidence>
<evidence type="ECO:0000256" key="1">
    <source>
        <dbReference type="ARBA" id="ARBA00000198"/>
    </source>
</evidence>
<dbReference type="NCBIfam" id="TIGR01498">
    <property type="entry name" value="folK"/>
    <property type="match status" value="1"/>
</dbReference>
<dbReference type="Proteomes" id="UP000824496">
    <property type="component" value="Chromosome"/>
</dbReference>
<reference evidence="12 13" key="1">
    <citation type="submission" date="2021-08" db="EMBL/GenBank/DDBJ databases">
        <title>Whole genome sequence of novel Actinomyces species strain MAS-1.</title>
        <authorList>
            <person name="Saito M."/>
            <person name="Kuwahara N."/>
            <person name="Takizawa T."/>
            <person name="Gotouda H."/>
            <person name="Ochiai T."/>
        </authorList>
    </citation>
    <scope>NUCLEOTIDE SEQUENCE [LARGE SCALE GENOMIC DNA]</scope>
    <source>
        <strain evidence="12 13">MAS-1</strain>
    </source>
</reference>
<evidence type="ECO:0000313" key="13">
    <source>
        <dbReference type="Proteomes" id="UP000824496"/>
    </source>
</evidence>
<dbReference type="PROSITE" id="PS00794">
    <property type="entry name" value="HPPK"/>
    <property type="match status" value="1"/>
</dbReference>
<dbReference type="Gene3D" id="3.30.1130.10">
    <property type="match status" value="1"/>
</dbReference>
<comment type="pathway">
    <text evidence="9">Cofactor biosynthesis; tetrahydrofolate biosynthesis; 2-amino-4-hydroxy-6-hydroxymethyl-7,8-dihydropteridine diphosphate from 7,8-dihydroneopterin triphosphate: step 3/4.</text>
</comment>
<evidence type="ECO:0000256" key="8">
    <source>
        <dbReference type="ARBA" id="ARBA00022909"/>
    </source>
</evidence>
<evidence type="ECO:0000259" key="11">
    <source>
        <dbReference type="PROSITE" id="PS00794"/>
    </source>
</evidence>
<dbReference type="RefSeq" id="WP_263421887.1">
    <property type="nucleotide sequence ID" value="NZ_AP025017.1"/>
</dbReference>
<gene>
    <name evidence="12" type="ORF">MANAM107_15670</name>
</gene>
<feature type="domain" description="7,8-dihydro-6-hydroxymethylpterin-pyrophosphokinase" evidence="11">
    <location>
        <begin position="572"/>
        <end position="583"/>
    </location>
</feature>
<feature type="region of interest" description="Disordered" evidence="10">
    <location>
        <begin position="277"/>
        <end position="479"/>
    </location>
</feature>
<evidence type="ECO:0000256" key="7">
    <source>
        <dbReference type="ARBA" id="ARBA00022840"/>
    </source>
</evidence>
<feature type="region of interest" description="Disordered" evidence="10">
    <location>
        <begin position="770"/>
        <end position="832"/>
    </location>
</feature>
<feature type="compositionally biased region" description="Low complexity" evidence="10">
    <location>
        <begin position="277"/>
        <end position="290"/>
    </location>
</feature>
<feature type="region of interest" description="Disordered" evidence="10">
    <location>
        <begin position="701"/>
        <end position="752"/>
    </location>
</feature>
<dbReference type="EMBL" id="AP025017">
    <property type="protein sequence ID" value="BDA64733.1"/>
    <property type="molecule type" value="Genomic_DNA"/>
</dbReference>
<evidence type="ECO:0000256" key="10">
    <source>
        <dbReference type="SAM" id="MobiDB-lite"/>
    </source>
</evidence>
<dbReference type="NCBIfam" id="TIGR00525">
    <property type="entry name" value="folB"/>
    <property type="match status" value="1"/>
</dbReference>
<feature type="compositionally biased region" description="Low complexity" evidence="10">
    <location>
        <begin position="703"/>
        <end position="743"/>
    </location>
</feature>
<dbReference type="Gene3D" id="3.30.70.560">
    <property type="entry name" value="7,8-Dihydro-6-hydroxymethylpterin-pyrophosphokinase HPPK"/>
    <property type="match status" value="1"/>
</dbReference>
<evidence type="ECO:0000256" key="6">
    <source>
        <dbReference type="ARBA" id="ARBA00022777"/>
    </source>
</evidence>
<evidence type="ECO:0000256" key="5">
    <source>
        <dbReference type="ARBA" id="ARBA00022741"/>
    </source>
</evidence>
<comment type="catalytic activity">
    <reaction evidence="9">
        <text>7,8-dihydroneopterin = 6-hydroxymethyl-7,8-dihydropterin + glycolaldehyde</text>
        <dbReference type="Rhea" id="RHEA:10540"/>
        <dbReference type="ChEBI" id="CHEBI:17001"/>
        <dbReference type="ChEBI" id="CHEBI:17071"/>
        <dbReference type="ChEBI" id="CHEBI:44841"/>
        <dbReference type="EC" id="4.1.2.25"/>
    </reaction>
</comment>
<comment type="function">
    <text evidence="9">Catalyzes the conversion of 7,8-dihydroneopterin to 6-hydroxymethyl-7,8-dihydropterin.</text>
</comment>
<comment type="similarity">
    <text evidence="9">Belongs to the DHNA family.</text>
</comment>
<dbReference type="SUPFAM" id="SSF55620">
    <property type="entry name" value="Tetrahydrobiopterin biosynthesis enzymes-like"/>
    <property type="match status" value="1"/>
</dbReference>
<dbReference type="InterPro" id="IPR043133">
    <property type="entry name" value="GTP-CH-I_C/QueF"/>
</dbReference>
<dbReference type="InterPro" id="IPR006157">
    <property type="entry name" value="FolB_dom"/>
</dbReference>
<dbReference type="CDD" id="cd00534">
    <property type="entry name" value="DHNA_DHNTPE"/>
    <property type="match status" value="1"/>
</dbReference>
<comment type="similarity">
    <text evidence="3">In the N-terminal section; belongs to the DHNA family.</text>
</comment>
<proteinExistence type="inferred from homology"/>
<dbReference type="InterPro" id="IPR000550">
    <property type="entry name" value="Hppk"/>
</dbReference>
<keyword evidence="4" id="KW-0808">Transferase</keyword>
<dbReference type="EC" id="2.7.6.3" evidence="9"/>
<dbReference type="SUPFAM" id="SSF55083">
    <property type="entry name" value="6-hydroxymethyl-7,8-dihydropterin pyrophosphokinase, HPPK"/>
    <property type="match status" value="1"/>
</dbReference>
<keyword evidence="8 9" id="KW-0289">Folate biosynthesis</keyword>
<dbReference type="Pfam" id="PF02152">
    <property type="entry name" value="FolB"/>
    <property type="match status" value="1"/>
</dbReference>
<dbReference type="CDD" id="cd00483">
    <property type="entry name" value="HPPK"/>
    <property type="match status" value="1"/>
</dbReference>
<feature type="compositionally biased region" description="Gly residues" evidence="10">
    <location>
        <begin position="822"/>
        <end position="832"/>
    </location>
</feature>
<dbReference type="SMART" id="SM00905">
    <property type="entry name" value="FolB"/>
    <property type="match status" value="1"/>
</dbReference>
<feature type="compositionally biased region" description="Basic and acidic residues" evidence="10">
    <location>
        <begin position="229"/>
        <end position="239"/>
    </location>
</feature>